<dbReference type="KEGG" id="pbro:HOP40_17765"/>
<feature type="transmembrane region" description="Helical" evidence="1">
    <location>
        <begin position="24"/>
        <end position="46"/>
    </location>
</feature>
<evidence type="ECO:0000313" key="3">
    <source>
        <dbReference type="Proteomes" id="UP000505377"/>
    </source>
</evidence>
<dbReference type="RefSeq" id="WP_172160022.1">
    <property type="nucleotide sequence ID" value="NZ_CP053564.1"/>
</dbReference>
<evidence type="ECO:0000256" key="1">
    <source>
        <dbReference type="SAM" id="Phobius"/>
    </source>
</evidence>
<accession>A0A6M6JK55</accession>
<keyword evidence="1" id="KW-0472">Membrane</keyword>
<keyword evidence="1" id="KW-1133">Transmembrane helix</keyword>
<dbReference type="Proteomes" id="UP000505377">
    <property type="component" value="Chromosome"/>
</dbReference>
<reference evidence="2 3" key="1">
    <citation type="submission" date="2020-05" db="EMBL/GenBank/DDBJ databases">
        <authorList>
            <person name="Mo P."/>
        </authorList>
    </citation>
    <scope>NUCLEOTIDE SEQUENCE [LARGE SCALE GENOMIC DNA]</scope>
    <source>
        <strain evidence="2 3">Gen01</strain>
    </source>
</reference>
<dbReference type="EMBL" id="CP053564">
    <property type="protein sequence ID" value="QJY47430.1"/>
    <property type="molecule type" value="Genomic_DNA"/>
</dbReference>
<keyword evidence="3" id="KW-1185">Reference proteome</keyword>
<proteinExistence type="predicted"/>
<evidence type="ECO:0008006" key="4">
    <source>
        <dbReference type="Google" id="ProtNLM"/>
    </source>
</evidence>
<dbReference type="AlphaFoldDB" id="A0A6M6JK55"/>
<sequence>MTTTPPYTVRIRPVDPPRRRRTGLALIVGAGVVLLATGGAVAFGVATAASLRTESSSESVAGVAEVVIDVDAGFVALRGGTGPDVEVRTTRIWAPGSEPVVERRLEGGVLTLTSDCPAFDLGCEVEREIVVPAGTSVRARTVASDVEAVGIDVPRFTATTVGGSVTASFSVPPDEVAVQTVSGDALLTVPPAAYRVTTATVTGRERVDVAQDPADGRTVSVRTVSGAIEILPG</sequence>
<keyword evidence="1" id="KW-0812">Transmembrane</keyword>
<gene>
    <name evidence="2" type="ORF">HOP40_17765</name>
</gene>
<evidence type="ECO:0000313" key="2">
    <source>
        <dbReference type="EMBL" id="QJY47430.1"/>
    </source>
</evidence>
<protein>
    <recommendedName>
        <fullName evidence="4">Adhesin domain-containing protein</fullName>
    </recommendedName>
</protein>
<organism evidence="2 3">
    <name type="scientific">Pseudonocardia broussonetiae</name>
    <dbReference type="NCBI Taxonomy" id="2736640"/>
    <lineage>
        <taxon>Bacteria</taxon>
        <taxon>Bacillati</taxon>
        <taxon>Actinomycetota</taxon>
        <taxon>Actinomycetes</taxon>
        <taxon>Pseudonocardiales</taxon>
        <taxon>Pseudonocardiaceae</taxon>
        <taxon>Pseudonocardia</taxon>
    </lineage>
</organism>
<name>A0A6M6JK55_9PSEU</name>